<dbReference type="InterPro" id="IPR018551">
    <property type="entry name" value="DUF2007"/>
</dbReference>
<proteinExistence type="predicted"/>
<gene>
    <name evidence="5" type="ORF">PSECIP111854_02390</name>
    <name evidence="6" type="ORF">PSECIP111951_03881</name>
</gene>
<evidence type="ECO:0000313" key="5">
    <source>
        <dbReference type="EMBL" id="CAH9059360.1"/>
    </source>
</evidence>
<sequence length="110" mass="12370">MTDNNFKWRCVFTTDNVLEAHIVQGLLYQAKIETRINGEPLVGAIGEIPAEQAKLSLLVYDIKVPAAQKILLNYSQKQPSSDWRCNHCTEINGPAFQSCWQCGTNNDQSE</sequence>
<evidence type="ECO:0000256" key="2">
    <source>
        <dbReference type="ARBA" id="ARBA00022771"/>
    </source>
</evidence>
<evidence type="ECO:0000313" key="8">
    <source>
        <dbReference type="Proteomes" id="UP001152485"/>
    </source>
</evidence>
<organism evidence="5 7">
    <name type="scientific">Pseudoalteromonas holothuriae</name>
    <dbReference type="NCBI Taxonomy" id="2963714"/>
    <lineage>
        <taxon>Bacteria</taxon>
        <taxon>Pseudomonadati</taxon>
        <taxon>Pseudomonadota</taxon>
        <taxon>Gammaproteobacteria</taxon>
        <taxon>Alteromonadales</taxon>
        <taxon>Pseudoalteromonadaceae</taxon>
        <taxon>Pseudoalteromonas</taxon>
    </lineage>
</organism>
<evidence type="ECO:0000256" key="1">
    <source>
        <dbReference type="ARBA" id="ARBA00022723"/>
    </source>
</evidence>
<protein>
    <recommendedName>
        <fullName evidence="4">RanBP2-type domain-containing protein</fullName>
    </recommendedName>
</protein>
<dbReference type="InterPro" id="IPR036443">
    <property type="entry name" value="Znf_RanBP2_sf"/>
</dbReference>
<name>A0A9W4W4M4_9GAMM</name>
<reference evidence="5 8" key="1">
    <citation type="submission" date="2022-07" db="EMBL/GenBank/DDBJ databases">
        <authorList>
            <person name="Criscuolo A."/>
        </authorList>
    </citation>
    <scope>NUCLEOTIDE SEQUENCE</scope>
    <source>
        <strain evidence="8">CIP 111951</strain>
        <strain evidence="5">CIP111854</strain>
        <strain evidence="6">CIP111951</strain>
    </source>
</reference>
<evidence type="ECO:0000313" key="6">
    <source>
        <dbReference type="EMBL" id="CAH9067741.1"/>
    </source>
</evidence>
<comment type="caution">
    <text evidence="5">The sequence shown here is derived from an EMBL/GenBank/DDBJ whole genome shotgun (WGS) entry which is preliminary data.</text>
</comment>
<dbReference type="InterPro" id="IPR001876">
    <property type="entry name" value="Znf_RanBP2"/>
</dbReference>
<evidence type="ECO:0000313" key="7">
    <source>
        <dbReference type="Proteomes" id="UP001152467"/>
    </source>
</evidence>
<dbReference type="EMBL" id="CAMAPD010000027">
    <property type="protein sequence ID" value="CAH9067741.1"/>
    <property type="molecule type" value="Genomic_DNA"/>
</dbReference>
<keyword evidence="2" id="KW-0863">Zinc-finger</keyword>
<keyword evidence="1" id="KW-0479">Metal-binding</keyword>
<evidence type="ECO:0000259" key="4">
    <source>
        <dbReference type="PROSITE" id="PS01358"/>
    </source>
</evidence>
<dbReference type="PROSITE" id="PS01358">
    <property type="entry name" value="ZF_RANBP2_1"/>
    <property type="match status" value="1"/>
</dbReference>
<dbReference type="AlphaFoldDB" id="A0A9W4W4M4"/>
<dbReference type="Pfam" id="PF09413">
    <property type="entry name" value="DUF2007"/>
    <property type="match status" value="1"/>
</dbReference>
<dbReference type="RefSeq" id="WP_261595204.1">
    <property type="nucleotide sequence ID" value="NZ_CAMAPC010000008.1"/>
</dbReference>
<dbReference type="SUPFAM" id="SSF90209">
    <property type="entry name" value="Ran binding protein zinc finger-like"/>
    <property type="match status" value="1"/>
</dbReference>
<dbReference type="Proteomes" id="UP001152467">
    <property type="component" value="Unassembled WGS sequence"/>
</dbReference>
<keyword evidence="7" id="KW-1185">Reference proteome</keyword>
<dbReference type="Proteomes" id="UP001152485">
    <property type="component" value="Unassembled WGS sequence"/>
</dbReference>
<feature type="domain" description="RanBP2-type" evidence="4">
    <location>
        <begin position="83"/>
        <end position="102"/>
    </location>
</feature>
<keyword evidence="3" id="KW-0862">Zinc</keyword>
<dbReference type="EMBL" id="CAMAPC010000008">
    <property type="protein sequence ID" value="CAH9059360.1"/>
    <property type="molecule type" value="Genomic_DNA"/>
</dbReference>
<evidence type="ECO:0000256" key="3">
    <source>
        <dbReference type="ARBA" id="ARBA00022833"/>
    </source>
</evidence>
<dbReference type="GO" id="GO:0008270">
    <property type="term" value="F:zinc ion binding"/>
    <property type="evidence" value="ECO:0007669"/>
    <property type="project" value="UniProtKB-KW"/>
</dbReference>
<accession>A0A9W4W4M4</accession>